<evidence type="ECO:0000313" key="1">
    <source>
        <dbReference type="EMBL" id="MBB4072204.1"/>
    </source>
</evidence>
<proteinExistence type="predicted"/>
<accession>A0A840DGM2</accession>
<feature type="non-terminal residue" evidence="1">
    <location>
        <position position="114"/>
    </location>
</feature>
<gene>
    <name evidence="1" type="ORF">F5897_001534</name>
</gene>
<keyword evidence="2" id="KW-1185">Reference proteome</keyword>
<evidence type="ECO:0000313" key="2">
    <source>
        <dbReference type="Proteomes" id="UP000571183"/>
    </source>
</evidence>
<sequence>MTQQQAASLTPTPQTLAFGFCTGTAPTKWLRRWEAAGYPAHLVASALDLAFFEVGVDQPAPHSAATAATAEVLTAGGVCLLRTGAGEKPAHFGTAELNSVLLYQEEFGVLAAKD</sequence>
<organism evidence="1 2">
    <name type="scientific">Canibacter oris</name>
    <dbReference type="NCBI Taxonomy" id="1365628"/>
    <lineage>
        <taxon>Bacteria</taxon>
        <taxon>Bacillati</taxon>
        <taxon>Actinomycetota</taxon>
        <taxon>Actinomycetes</taxon>
        <taxon>Micrococcales</taxon>
        <taxon>Microbacteriaceae</taxon>
        <taxon>Canibacter</taxon>
    </lineage>
</organism>
<protein>
    <submittedName>
        <fullName evidence="1">Uncharacterized protein</fullName>
    </submittedName>
</protein>
<dbReference type="AlphaFoldDB" id="A0A840DGM2"/>
<reference evidence="1" key="1">
    <citation type="submission" date="2020-08" db="EMBL/GenBank/DDBJ databases">
        <title>Sequencing the genomes of 1000 actinobacteria strains.</title>
        <authorList>
            <person name="Klenk H.-P."/>
        </authorList>
    </citation>
    <scope>NUCLEOTIDE SEQUENCE [LARGE SCALE GENOMIC DNA]</scope>
    <source>
        <strain evidence="1">DSM 27064</strain>
    </source>
</reference>
<dbReference type="EMBL" id="JACIFD010000019">
    <property type="protein sequence ID" value="MBB4072204.1"/>
    <property type="molecule type" value="Genomic_DNA"/>
</dbReference>
<dbReference type="Proteomes" id="UP000571183">
    <property type="component" value="Unassembled WGS sequence"/>
</dbReference>
<name>A0A840DGM2_9MICO</name>
<comment type="caution">
    <text evidence="1">The sequence shown here is derived from an EMBL/GenBank/DDBJ whole genome shotgun (WGS) entry which is preliminary data.</text>
</comment>